<protein>
    <submittedName>
        <fullName evidence="2">Crotonobetainyl-CoA:carnitine CoA-transferase CaiB</fullName>
    </submittedName>
</protein>
<dbReference type="Proteomes" id="UP000198994">
    <property type="component" value="Unassembled WGS sequence"/>
</dbReference>
<dbReference type="Gene3D" id="3.30.1540.10">
    <property type="entry name" value="formyl-coa transferase, domain 3"/>
    <property type="match status" value="1"/>
</dbReference>
<dbReference type="InterPro" id="IPR044855">
    <property type="entry name" value="CoA-Trfase_III_dom3_sf"/>
</dbReference>
<dbReference type="Gene3D" id="3.40.50.10540">
    <property type="entry name" value="Crotonobetainyl-coa:carnitine coa-transferase, domain 1"/>
    <property type="match status" value="1"/>
</dbReference>
<dbReference type="GO" id="GO:0008410">
    <property type="term" value="F:CoA-transferase activity"/>
    <property type="evidence" value="ECO:0007669"/>
    <property type="project" value="TreeGrafter"/>
</dbReference>
<name>A0A1G7LJG2_9RHOB</name>
<dbReference type="PANTHER" id="PTHR48207">
    <property type="entry name" value="SUCCINATE--HYDROXYMETHYLGLUTARATE COA-TRANSFERASE"/>
    <property type="match status" value="1"/>
</dbReference>
<dbReference type="SUPFAM" id="SSF89796">
    <property type="entry name" value="CoA-transferase family III (CaiB/BaiF)"/>
    <property type="match status" value="1"/>
</dbReference>
<keyword evidence="3" id="KW-1185">Reference proteome</keyword>
<evidence type="ECO:0000313" key="2">
    <source>
        <dbReference type="EMBL" id="SDF49150.1"/>
    </source>
</evidence>
<dbReference type="EMBL" id="FNAV01000024">
    <property type="protein sequence ID" value="SDF49150.1"/>
    <property type="molecule type" value="Genomic_DNA"/>
</dbReference>
<dbReference type="STRING" id="282683.SAMN04488105_12421"/>
<dbReference type="AlphaFoldDB" id="A0A1G7LJG2"/>
<dbReference type="InterPro" id="IPR023606">
    <property type="entry name" value="CoA-Trfase_III_dom_1_sf"/>
</dbReference>
<dbReference type="PANTHER" id="PTHR48207:SF3">
    <property type="entry name" value="SUCCINATE--HYDROXYMETHYLGLUTARATE COA-TRANSFERASE"/>
    <property type="match status" value="1"/>
</dbReference>
<accession>A0A1G7LJG2</accession>
<dbReference type="InterPro" id="IPR003673">
    <property type="entry name" value="CoA-Trfase_fam_III"/>
</dbReference>
<gene>
    <name evidence="2" type="ORF">SAMN04488105_12421</name>
</gene>
<dbReference type="InterPro" id="IPR050483">
    <property type="entry name" value="CoA-transferase_III_domain"/>
</dbReference>
<evidence type="ECO:0000313" key="3">
    <source>
        <dbReference type="Proteomes" id="UP000198994"/>
    </source>
</evidence>
<evidence type="ECO:0000256" key="1">
    <source>
        <dbReference type="ARBA" id="ARBA00022679"/>
    </source>
</evidence>
<reference evidence="3" key="1">
    <citation type="submission" date="2016-10" db="EMBL/GenBank/DDBJ databases">
        <authorList>
            <person name="Varghese N."/>
            <person name="Submissions S."/>
        </authorList>
    </citation>
    <scope>NUCLEOTIDE SEQUENCE [LARGE SCALE GENOMIC DNA]</scope>
    <source>
        <strain evidence="3">DSM 10146</strain>
    </source>
</reference>
<dbReference type="RefSeq" id="WP_089963645.1">
    <property type="nucleotide sequence ID" value="NZ_FNAV01000024.1"/>
</dbReference>
<dbReference type="OrthoDB" id="9806585at2"/>
<sequence>MTEDTPIRPLEGLRVVDFTTLVAGPYCSRYLADLGAEVIKIESADGDYMRSQAPMRDGLSSYFGQVNCGKKSVVADLKDPDTLTDIKQLIDTADIVIENFRPGVMTRFGLDYDTLSGSNPGLIYCSVSGYGQTGPGADRPAYAQNVHASSGHDLTLLRYQDELTRPANSVLFYADILAAIYALSAVNTALYAREKTGRGQFIDVSLMESVINLMPYDVQEAQFPATISRPVYKPSRTSDGFVIIMPNTQRNFEMLARATGHVEWIEDPRFATVDARYNHFPELLETIESWTIQHTSEDCERILSAASVPCGRYRTVAEALEDPQLKHREAFQTVTDRAGDYLVTNLPFKMSGRTVSAVPSVSELGEYKLSDFL</sequence>
<keyword evidence="1 2" id="KW-0808">Transferase</keyword>
<proteinExistence type="predicted"/>
<dbReference type="Pfam" id="PF02515">
    <property type="entry name" value="CoA_transf_3"/>
    <property type="match status" value="1"/>
</dbReference>
<organism evidence="2 3">
    <name type="scientific">Salipiger thiooxidans</name>
    <dbReference type="NCBI Taxonomy" id="282683"/>
    <lineage>
        <taxon>Bacteria</taxon>
        <taxon>Pseudomonadati</taxon>
        <taxon>Pseudomonadota</taxon>
        <taxon>Alphaproteobacteria</taxon>
        <taxon>Rhodobacterales</taxon>
        <taxon>Roseobacteraceae</taxon>
        <taxon>Salipiger</taxon>
    </lineage>
</organism>